<organism evidence="3 4">
    <name type="scientific">Massilia antarctica</name>
    <dbReference type="NCBI Taxonomy" id="2765360"/>
    <lineage>
        <taxon>Bacteria</taxon>
        <taxon>Pseudomonadati</taxon>
        <taxon>Pseudomonadota</taxon>
        <taxon>Betaproteobacteria</taxon>
        <taxon>Burkholderiales</taxon>
        <taxon>Oxalobacteraceae</taxon>
        <taxon>Telluria group</taxon>
        <taxon>Massilia</taxon>
    </lineage>
</organism>
<dbReference type="NCBIfam" id="TIGR02226">
    <property type="entry name" value="two_anch"/>
    <property type="match status" value="1"/>
</dbReference>
<accession>A0AA48WG82</accession>
<keyword evidence="1" id="KW-0812">Transmembrane</keyword>
<proteinExistence type="predicted"/>
<evidence type="ECO:0000256" key="1">
    <source>
        <dbReference type="SAM" id="Phobius"/>
    </source>
</evidence>
<dbReference type="InterPro" id="IPR011933">
    <property type="entry name" value="Double_TM_dom"/>
</dbReference>
<dbReference type="InterPro" id="IPR024163">
    <property type="entry name" value="Aerotolerance_reg_N"/>
</dbReference>
<evidence type="ECO:0000313" key="3">
    <source>
        <dbReference type="EMBL" id="QPI51807.1"/>
    </source>
</evidence>
<feature type="transmembrane region" description="Helical" evidence="1">
    <location>
        <begin position="54"/>
        <end position="75"/>
    </location>
</feature>
<keyword evidence="4" id="KW-1185">Reference proteome</keyword>
<sequence length="331" mass="37494">MNVLWWLGLAVLALPVLWHRQRRQRIRQEPLATARFLPRADPQQLRVWRWTERLLLLVRCLLLVAVIAWLADLVLPWRRDAVLILAGTDTVWAERQIKQAGLYDASWIAVPADDPFGWLARHDREWRPDSRLLVLGNVPMPAMPPRSRHRIEVRSKAPPFASTEQRVVIVSQRAGRWRAMFAALDGPRRYKIDEVPDGTAYGAPELVIWDVPQAPPASLRAPLWWAGDQAAFPELKKAAQADGIRYADSARGRVWASGAWPPAGPDAARRLFESWQRLHYAPVPYTMPSQLIAPASSATPFQASGALRYLLTLILLGLFAVERILAHASRR</sequence>
<reference evidence="3 4" key="1">
    <citation type="submission" date="2020-11" db="EMBL/GenBank/DDBJ databases">
        <authorList>
            <person name="Sun Q."/>
        </authorList>
    </citation>
    <scope>NUCLEOTIDE SEQUENCE [LARGE SCALE GENOMIC DNA]</scope>
    <source>
        <strain evidence="3 4">P8398</strain>
    </source>
</reference>
<dbReference type="Proteomes" id="UP000662888">
    <property type="component" value="Chromosome"/>
</dbReference>
<protein>
    <recommendedName>
        <fullName evidence="2">Aerotolerance regulator N-terminal domain-containing protein</fullName>
    </recommendedName>
</protein>
<keyword evidence="1" id="KW-0472">Membrane</keyword>
<dbReference type="Pfam" id="PF07584">
    <property type="entry name" value="BatA"/>
    <property type="match status" value="1"/>
</dbReference>
<gene>
    <name evidence="3" type="ORF">IV454_10095</name>
</gene>
<dbReference type="RefSeq" id="WP_206091365.1">
    <property type="nucleotide sequence ID" value="NZ_CP065053.1"/>
</dbReference>
<name>A0AA48WG82_9BURK</name>
<dbReference type="EMBL" id="CP065053">
    <property type="protein sequence ID" value="QPI51807.1"/>
    <property type="molecule type" value="Genomic_DNA"/>
</dbReference>
<feature type="domain" description="Aerotolerance regulator N-terminal" evidence="2">
    <location>
        <begin position="2"/>
        <end position="72"/>
    </location>
</feature>
<evidence type="ECO:0000313" key="4">
    <source>
        <dbReference type="Proteomes" id="UP000662888"/>
    </source>
</evidence>
<evidence type="ECO:0000259" key="2">
    <source>
        <dbReference type="Pfam" id="PF07584"/>
    </source>
</evidence>
<keyword evidence="1" id="KW-1133">Transmembrane helix</keyword>